<dbReference type="Pfam" id="PF00450">
    <property type="entry name" value="Peptidase_S10"/>
    <property type="match status" value="1"/>
</dbReference>
<comment type="caution">
    <text evidence="6">The sequence shown here is derived from an EMBL/GenBank/DDBJ whole genome shotgun (WGS) entry which is preliminary data.</text>
</comment>
<dbReference type="InterPro" id="IPR029058">
    <property type="entry name" value="AB_hydrolase_fold"/>
</dbReference>
<dbReference type="PRINTS" id="PR00724">
    <property type="entry name" value="CRBOXYPTASEC"/>
</dbReference>
<dbReference type="Proteomes" id="UP001500879">
    <property type="component" value="Unassembled WGS sequence"/>
</dbReference>
<keyword evidence="5" id="KW-0325">Glycoprotein</keyword>
<accession>A0ABN0YI69</accession>
<proteinExistence type="predicted"/>
<sequence length="456" mass="50541">MASPDLVTSIPANIPDTQRIDLKVRSYAGHVHVESTDHPGTDNNLFYWFFESQTCDPGVAVPDQQELISRTPLLIWLNGGPGASSLLGLFLENGPLAIGDDAAGTVSVRPTSWNQEAHVIFWDQPVGSGYSYSEAGEYVHDEETLATMFREGLQKFFSLHPEYARCPLYVCGESYAGKYVPAIALEIDRHNGQLPEEQRIDLKGISVGNGWIKPELSVRVMIDYAYATGFIGIGQKESLDRSYEDFRTALADKDMDAAYRLGNGIVDTTLAYGGNFDVYDVRSWTDLPMGPLTAYLNSEAVKKSLHVSPDVPWQSADDKGPVTEALIRDNMADASGMYATIIEKGYKTLLYTGNFDTACGYQSTEEILDGLMQQKGDWRNAPRLIWKYAQGNPKGFVRSLGNLTQVSIPDSGHEVPAYQPEICREMLYNWLFERPFPGHVPGQLFKPRNGGGPRKS</sequence>
<keyword evidence="7" id="KW-1185">Reference proteome</keyword>
<keyword evidence="2" id="KW-0645">Protease</keyword>
<evidence type="ECO:0000256" key="4">
    <source>
        <dbReference type="ARBA" id="ARBA00022801"/>
    </source>
</evidence>
<evidence type="ECO:0000256" key="1">
    <source>
        <dbReference type="ARBA" id="ARBA00022645"/>
    </source>
</evidence>
<keyword evidence="4" id="KW-0378">Hydrolase</keyword>
<evidence type="ECO:0000313" key="7">
    <source>
        <dbReference type="Proteomes" id="UP001500879"/>
    </source>
</evidence>
<organism evidence="6 7">
    <name type="scientific">Streptomyces luteireticuli</name>
    <dbReference type="NCBI Taxonomy" id="173858"/>
    <lineage>
        <taxon>Bacteria</taxon>
        <taxon>Bacillati</taxon>
        <taxon>Actinomycetota</taxon>
        <taxon>Actinomycetes</taxon>
        <taxon>Kitasatosporales</taxon>
        <taxon>Streptomycetaceae</taxon>
        <taxon>Streptomyces</taxon>
    </lineage>
</organism>
<dbReference type="PROSITE" id="PS00131">
    <property type="entry name" value="CARBOXYPEPT_SER_SER"/>
    <property type="match status" value="1"/>
</dbReference>
<gene>
    <name evidence="6" type="ORF">GCM10010357_16010</name>
</gene>
<keyword evidence="1" id="KW-0121">Carboxypeptidase</keyword>
<name>A0ABN0YI69_9ACTN</name>
<dbReference type="InterPro" id="IPR033124">
    <property type="entry name" value="Ser_caboxypep_his_AS"/>
</dbReference>
<evidence type="ECO:0000256" key="2">
    <source>
        <dbReference type="ARBA" id="ARBA00022670"/>
    </source>
</evidence>
<dbReference type="InterPro" id="IPR018202">
    <property type="entry name" value="Ser_caboxypep_ser_AS"/>
</dbReference>
<dbReference type="PANTHER" id="PTHR11802:SF3">
    <property type="entry name" value="RETINOID-INDUCIBLE SERINE CARBOXYPEPTIDASE"/>
    <property type="match status" value="1"/>
</dbReference>
<evidence type="ECO:0000313" key="6">
    <source>
        <dbReference type="EMBL" id="GAA0395765.1"/>
    </source>
</evidence>
<keyword evidence="3" id="KW-0732">Signal</keyword>
<dbReference type="InterPro" id="IPR001563">
    <property type="entry name" value="Peptidase_S10"/>
</dbReference>
<dbReference type="PROSITE" id="PS00560">
    <property type="entry name" value="CARBOXYPEPT_SER_HIS"/>
    <property type="match status" value="1"/>
</dbReference>
<protein>
    <submittedName>
        <fullName evidence="6">Peptidase S10</fullName>
    </submittedName>
</protein>
<dbReference type="EMBL" id="BAAABX010000015">
    <property type="protein sequence ID" value="GAA0395765.1"/>
    <property type="molecule type" value="Genomic_DNA"/>
</dbReference>
<evidence type="ECO:0000256" key="3">
    <source>
        <dbReference type="ARBA" id="ARBA00022729"/>
    </source>
</evidence>
<evidence type="ECO:0000256" key="5">
    <source>
        <dbReference type="ARBA" id="ARBA00023180"/>
    </source>
</evidence>
<reference evidence="6 7" key="1">
    <citation type="journal article" date="2019" name="Int. J. Syst. Evol. Microbiol.">
        <title>The Global Catalogue of Microorganisms (GCM) 10K type strain sequencing project: providing services to taxonomists for standard genome sequencing and annotation.</title>
        <authorList>
            <consortium name="The Broad Institute Genomics Platform"/>
            <consortium name="The Broad Institute Genome Sequencing Center for Infectious Disease"/>
            <person name="Wu L."/>
            <person name="Ma J."/>
        </authorList>
    </citation>
    <scope>NUCLEOTIDE SEQUENCE [LARGE SCALE GENOMIC DNA]</scope>
    <source>
        <strain evidence="6 7">JCM 4788</strain>
    </source>
</reference>
<dbReference type="PANTHER" id="PTHR11802">
    <property type="entry name" value="SERINE PROTEASE FAMILY S10 SERINE CARBOXYPEPTIDASE"/>
    <property type="match status" value="1"/>
</dbReference>
<dbReference type="Gene3D" id="3.40.50.1820">
    <property type="entry name" value="alpha/beta hydrolase"/>
    <property type="match status" value="1"/>
</dbReference>
<dbReference type="SUPFAM" id="SSF53474">
    <property type="entry name" value="alpha/beta-Hydrolases"/>
    <property type="match status" value="1"/>
</dbReference>
<dbReference type="RefSeq" id="WP_344021423.1">
    <property type="nucleotide sequence ID" value="NZ_BAAABX010000015.1"/>
</dbReference>